<dbReference type="PROSITE" id="PS51340">
    <property type="entry name" value="MOSC"/>
    <property type="match status" value="1"/>
</dbReference>
<dbReference type="Gene3D" id="2.40.33.20">
    <property type="entry name" value="PK beta-barrel domain-like"/>
    <property type="match status" value="1"/>
</dbReference>
<dbReference type="GO" id="GO:0030151">
    <property type="term" value="F:molybdenum ion binding"/>
    <property type="evidence" value="ECO:0007669"/>
    <property type="project" value="InterPro"/>
</dbReference>
<protein>
    <submittedName>
        <fullName evidence="2">MOSC domain-containing protein</fullName>
    </submittedName>
</protein>
<keyword evidence="3" id="KW-1185">Reference proteome</keyword>
<proteinExistence type="predicted"/>
<dbReference type="SUPFAM" id="SSF50800">
    <property type="entry name" value="PK beta-barrel domain-like"/>
    <property type="match status" value="1"/>
</dbReference>
<organism evidence="2 3">
    <name type="scientific">Paracoccus aestuarii</name>
    <dbReference type="NCBI Taxonomy" id="453842"/>
    <lineage>
        <taxon>Bacteria</taxon>
        <taxon>Pseudomonadati</taxon>
        <taxon>Pseudomonadota</taxon>
        <taxon>Alphaproteobacteria</taxon>
        <taxon>Rhodobacterales</taxon>
        <taxon>Paracoccaceae</taxon>
        <taxon>Paracoccus</taxon>
    </lineage>
</organism>
<evidence type="ECO:0000313" key="3">
    <source>
        <dbReference type="Proteomes" id="UP000285530"/>
    </source>
</evidence>
<dbReference type="InterPro" id="IPR011037">
    <property type="entry name" value="Pyrv_Knase-like_insert_dom_sf"/>
</dbReference>
<sequence length="254" mass="28074">MTARLALIRRHPIKSVGGEGLDAVTLSPARRLPGDREWAILTEAGERLALDRQDGDGQPDRWLPKSCFLRGVLAPGLQAVTGGWDDGRLVLRHPDRPDLTIDPETEGPRLVDWLAPIWPAEAPAPTRLVRGAGLWTDQKWPWVSILSLDSLAELEGRVGHPLGTHRWRGNLWVQGWDAHAERDMIGRILRIGQVELRVTEPIGRCQATSADTETGRRDIDMVAALGRHYGHTDFGIFAEVVTGGTIRLQDQVSA</sequence>
<dbReference type="Pfam" id="PF03476">
    <property type="entry name" value="MOSC_N"/>
    <property type="match status" value="1"/>
</dbReference>
<dbReference type="GO" id="GO:0030170">
    <property type="term" value="F:pyridoxal phosphate binding"/>
    <property type="evidence" value="ECO:0007669"/>
    <property type="project" value="InterPro"/>
</dbReference>
<dbReference type="GO" id="GO:0003824">
    <property type="term" value="F:catalytic activity"/>
    <property type="evidence" value="ECO:0007669"/>
    <property type="project" value="InterPro"/>
</dbReference>
<dbReference type="Pfam" id="PF03473">
    <property type="entry name" value="MOSC"/>
    <property type="match status" value="1"/>
</dbReference>
<dbReference type="AlphaFoldDB" id="A0A419A1I4"/>
<dbReference type="InterPro" id="IPR005302">
    <property type="entry name" value="MoCF_Sase_C"/>
</dbReference>
<comment type="caution">
    <text evidence="2">The sequence shown here is derived from an EMBL/GenBank/DDBJ whole genome shotgun (WGS) entry which is preliminary data.</text>
</comment>
<evidence type="ECO:0000259" key="1">
    <source>
        <dbReference type="PROSITE" id="PS51340"/>
    </source>
</evidence>
<name>A0A419A1I4_9RHOB</name>
<dbReference type="OrthoDB" id="581532at2"/>
<reference evidence="2 3" key="1">
    <citation type="submission" date="2018-09" db="EMBL/GenBank/DDBJ databases">
        <title>Paracoccus onubensis nov. sp. a moderate halophilic bacterium isolated from Gruta de las Maravillas (Aracena, Spain).</title>
        <authorList>
            <person name="Jurado V."/>
            <person name="Gutierrez-Patricio S."/>
            <person name="Gonzalez-Pimentel J.L."/>
            <person name="Laiz L."/>
            <person name="Saiz-Jimenez C."/>
        </authorList>
    </citation>
    <scope>NUCLEOTIDE SEQUENCE [LARGE SCALE GENOMIC DNA]</scope>
    <source>
        <strain evidence="2 3">DSM 19484</strain>
    </source>
</reference>
<dbReference type="Proteomes" id="UP000285530">
    <property type="component" value="Unassembled WGS sequence"/>
</dbReference>
<gene>
    <name evidence="2" type="ORF">D3P06_02220</name>
</gene>
<dbReference type="InterPro" id="IPR005303">
    <property type="entry name" value="MOCOS_middle"/>
</dbReference>
<evidence type="ECO:0000313" key="2">
    <source>
        <dbReference type="EMBL" id="RJL06831.1"/>
    </source>
</evidence>
<dbReference type="RefSeq" id="WP_119884986.1">
    <property type="nucleotide sequence ID" value="NZ_CP067169.1"/>
</dbReference>
<dbReference type="EMBL" id="QZEV01000005">
    <property type="protein sequence ID" value="RJL06831.1"/>
    <property type="molecule type" value="Genomic_DNA"/>
</dbReference>
<feature type="domain" description="MOSC" evidence="1">
    <location>
        <begin position="96"/>
        <end position="254"/>
    </location>
</feature>
<accession>A0A419A1I4</accession>